<evidence type="ECO:0000313" key="3">
    <source>
        <dbReference type="Proteomes" id="UP000615446"/>
    </source>
</evidence>
<organism evidence="2 3">
    <name type="scientific">Rhizophagus clarus</name>
    <dbReference type="NCBI Taxonomy" id="94130"/>
    <lineage>
        <taxon>Eukaryota</taxon>
        <taxon>Fungi</taxon>
        <taxon>Fungi incertae sedis</taxon>
        <taxon>Mucoromycota</taxon>
        <taxon>Glomeromycotina</taxon>
        <taxon>Glomeromycetes</taxon>
        <taxon>Glomerales</taxon>
        <taxon>Glomeraceae</taxon>
        <taxon>Rhizophagus</taxon>
    </lineage>
</organism>
<accession>A0A8H3QVP3</accession>
<dbReference type="Pfam" id="PF07714">
    <property type="entry name" value="PK_Tyr_Ser-Thr"/>
    <property type="match status" value="1"/>
</dbReference>
<dbReference type="InterPro" id="IPR000719">
    <property type="entry name" value="Prot_kinase_dom"/>
</dbReference>
<evidence type="ECO:0000259" key="1">
    <source>
        <dbReference type="PROSITE" id="PS50011"/>
    </source>
</evidence>
<comment type="caution">
    <text evidence="2">The sequence shown here is derived from an EMBL/GenBank/DDBJ whole genome shotgun (WGS) entry which is preliminary data.</text>
</comment>
<reference evidence="2" key="1">
    <citation type="submission" date="2019-10" db="EMBL/GenBank/DDBJ databases">
        <title>Conservation and host-specific expression of non-tandemly repeated heterogenous ribosome RNA gene in arbuscular mycorrhizal fungi.</title>
        <authorList>
            <person name="Maeda T."/>
            <person name="Kobayashi Y."/>
            <person name="Nakagawa T."/>
            <person name="Ezawa T."/>
            <person name="Yamaguchi K."/>
            <person name="Bino T."/>
            <person name="Nishimoto Y."/>
            <person name="Shigenobu S."/>
            <person name="Kawaguchi M."/>
        </authorList>
    </citation>
    <scope>NUCLEOTIDE SEQUENCE</scope>
    <source>
        <strain evidence="2">HR1</strain>
    </source>
</reference>
<dbReference type="Gene3D" id="1.10.510.10">
    <property type="entry name" value="Transferase(Phosphotransferase) domain 1"/>
    <property type="match status" value="1"/>
</dbReference>
<dbReference type="EMBL" id="BLAL01000228">
    <property type="protein sequence ID" value="GES93651.1"/>
    <property type="molecule type" value="Genomic_DNA"/>
</dbReference>
<keyword evidence="2" id="KW-0808">Transferase</keyword>
<dbReference type="Proteomes" id="UP000615446">
    <property type="component" value="Unassembled WGS sequence"/>
</dbReference>
<dbReference type="AlphaFoldDB" id="A0A8H3QVP3"/>
<dbReference type="PANTHER" id="PTHR45756">
    <property type="entry name" value="PALMITOYLTRANSFERASE"/>
    <property type="match status" value="1"/>
</dbReference>
<sequence>MVFDYAKGGDLSHWVDKNYREFNWLKKLLLLWNIIKGLGEIHQKQMVHRDFHTGNILLHDVDINDDNIVHISDMGLCGDVSNNDQNNIYGVLPYVAPEVLKGKPYTKAADIYSFGMIMYFVASGEQPFINCEYNQYLMINICEGDRPEINVPKAPKYYIDLMNKCWDSNPDNRPDANKIFELINLFYRSYKDNESDFKRNMKIKKEQQHYEIERPFEAAEEYRRSNLDKVLLLIHKPLINLNYLILFQKVSLLILQHNKFLKLVIFYLKLYIILMIQMNKD</sequence>
<dbReference type="InterPro" id="IPR011009">
    <property type="entry name" value="Kinase-like_dom_sf"/>
</dbReference>
<dbReference type="InterPro" id="IPR053215">
    <property type="entry name" value="TKL_Ser/Thr_kinase"/>
</dbReference>
<dbReference type="PROSITE" id="PS50011">
    <property type="entry name" value="PROTEIN_KINASE_DOM"/>
    <property type="match status" value="1"/>
</dbReference>
<gene>
    <name evidence="2" type="ORF">RCL2_002039700</name>
</gene>
<dbReference type="GO" id="GO:0005524">
    <property type="term" value="F:ATP binding"/>
    <property type="evidence" value="ECO:0007669"/>
    <property type="project" value="InterPro"/>
</dbReference>
<dbReference type="GO" id="GO:0004672">
    <property type="term" value="F:protein kinase activity"/>
    <property type="evidence" value="ECO:0007669"/>
    <property type="project" value="InterPro"/>
</dbReference>
<protein>
    <submittedName>
        <fullName evidence="2">Kinase-like domain-containing protein</fullName>
    </submittedName>
</protein>
<dbReference type="SUPFAM" id="SSF56112">
    <property type="entry name" value="Protein kinase-like (PK-like)"/>
    <property type="match status" value="1"/>
</dbReference>
<evidence type="ECO:0000313" key="2">
    <source>
        <dbReference type="EMBL" id="GES93651.1"/>
    </source>
</evidence>
<dbReference type="InterPro" id="IPR001245">
    <property type="entry name" value="Ser-Thr/Tyr_kinase_cat_dom"/>
</dbReference>
<proteinExistence type="predicted"/>
<dbReference type="PANTHER" id="PTHR45756:SF1">
    <property type="entry name" value="PROTEIN KINASE DOMAIN CONTAINING PROTEIN"/>
    <property type="match status" value="1"/>
</dbReference>
<feature type="domain" description="Protein kinase" evidence="1">
    <location>
        <begin position="1"/>
        <end position="187"/>
    </location>
</feature>
<keyword evidence="2" id="KW-0418">Kinase</keyword>
<dbReference type="OrthoDB" id="2426488at2759"/>
<name>A0A8H3QVP3_9GLOM</name>